<sequence length="165" mass="18442">MFHNEIDYNNKNINILADYMTMLGYPVGIIKSGLSKYSNSTFTLAAYEKGKDDIIQAARNNKEEMLEEFVDEFLSMVGGQLIKSTLNFAIGVFVAWVPEGLPATDKTGTLARNQMTVTKIWSNLTMYSALRNLQNANNAISIDSTGLRAKFDRTDVPVEQRVEGM</sequence>
<dbReference type="OrthoDB" id="10592690at2759"/>
<dbReference type="AlphaFoldDB" id="A0A137NYG9"/>
<keyword evidence="2" id="KW-1185">Reference proteome</keyword>
<dbReference type="EMBL" id="KQ964610">
    <property type="protein sequence ID" value="KXN67845.1"/>
    <property type="molecule type" value="Genomic_DNA"/>
</dbReference>
<proteinExistence type="predicted"/>
<gene>
    <name evidence="1" type="ORF">CONCODRAFT_167054</name>
</gene>
<evidence type="ECO:0000313" key="2">
    <source>
        <dbReference type="Proteomes" id="UP000070444"/>
    </source>
</evidence>
<accession>A0A137NYG9</accession>
<reference evidence="1 2" key="1">
    <citation type="journal article" date="2015" name="Genome Biol. Evol.">
        <title>Phylogenomic analyses indicate that early fungi evolved digesting cell walls of algal ancestors of land plants.</title>
        <authorList>
            <person name="Chang Y."/>
            <person name="Wang S."/>
            <person name="Sekimoto S."/>
            <person name="Aerts A.L."/>
            <person name="Choi C."/>
            <person name="Clum A."/>
            <person name="LaButti K.M."/>
            <person name="Lindquist E.A."/>
            <person name="Yee Ngan C."/>
            <person name="Ohm R.A."/>
            <person name="Salamov A.A."/>
            <person name="Grigoriev I.V."/>
            <person name="Spatafora J.W."/>
            <person name="Berbee M.L."/>
        </authorList>
    </citation>
    <scope>NUCLEOTIDE SEQUENCE [LARGE SCALE GENOMIC DNA]</scope>
    <source>
        <strain evidence="1 2">NRRL 28638</strain>
    </source>
</reference>
<protein>
    <submittedName>
        <fullName evidence="1">Uncharacterized protein</fullName>
    </submittedName>
</protein>
<dbReference type="Proteomes" id="UP000070444">
    <property type="component" value="Unassembled WGS sequence"/>
</dbReference>
<name>A0A137NYG9_CONC2</name>
<dbReference type="SUPFAM" id="SSF64484">
    <property type="entry name" value="beta and beta-prime subunits of DNA dependent RNA-polymerase"/>
    <property type="match status" value="1"/>
</dbReference>
<dbReference type="STRING" id="796925.A0A137NYG9"/>
<evidence type="ECO:0000313" key="1">
    <source>
        <dbReference type="EMBL" id="KXN67845.1"/>
    </source>
</evidence>
<organism evidence="1 2">
    <name type="scientific">Conidiobolus coronatus (strain ATCC 28846 / CBS 209.66 / NRRL 28638)</name>
    <name type="common">Delacroixia coronata</name>
    <dbReference type="NCBI Taxonomy" id="796925"/>
    <lineage>
        <taxon>Eukaryota</taxon>
        <taxon>Fungi</taxon>
        <taxon>Fungi incertae sedis</taxon>
        <taxon>Zoopagomycota</taxon>
        <taxon>Entomophthoromycotina</taxon>
        <taxon>Entomophthoromycetes</taxon>
        <taxon>Entomophthorales</taxon>
        <taxon>Ancylistaceae</taxon>
        <taxon>Conidiobolus</taxon>
    </lineage>
</organism>